<evidence type="ECO:0000256" key="3">
    <source>
        <dbReference type="ARBA" id="ARBA00022801"/>
    </source>
</evidence>
<evidence type="ECO:0000313" key="13">
    <source>
        <dbReference type="Proteomes" id="UP000005666"/>
    </source>
</evidence>
<comment type="similarity">
    <text evidence="9">Belongs to the glycosyl hydrolase 18 family.</text>
</comment>
<evidence type="ECO:0000256" key="4">
    <source>
        <dbReference type="ARBA" id="ARBA00023024"/>
    </source>
</evidence>
<evidence type="ECO:0000313" key="12">
    <source>
        <dbReference type="EMBL" id="CCE63265.1"/>
    </source>
</evidence>
<dbReference type="GeneID" id="11531326"/>
<evidence type="ECO:0000259" key="11">
    <source>
        <dbReference type="PROSITE" id="PS51910"/>
    </source>
</evidence>
<dbReference type="InterPro" id="IPR001579">
    <property type="entry name" value="Glyco_hydro_18_chit_AS"/>
</dbReference>
<dbReference type="GO" id="GO:0030435">
    <property type="term" value="P:sporulation resulting in formation of a cellular spore"/>
    <property type="evidence" value="ECO:0007669"/>
    <property type="project" value="EnsemblFungi"/>
</dbReference>
<accession>G8BTN7</accession>
<evidence type="ECO:0000256" key="9">
    <source>
        <dbReference type="RuleBase" id="RU004453"/>
    </source>
</evidence>
<dbReference type="OMA" id="WMGNFTA"/>
<protein>
    <recommendedName>
        <fullName evidence="2">chitinase</fullName>
        <ecNumber evidence="2">3.2.1.14</ecNumber>
    </recommendedName>
</protein>
<keyword evidence="4" id="KW-0146">Chitin degradation</keyword>
<keyword evidence="3 8" id="KW-0378">Hydrolase</keyword>
<dbReference type="CDD" id="cd06548">
    <property type="entry name" value="GH18_chitinase"/>
    <property type="match status" value="1"/>
</dbReference>
<comment type="catalytic activity">
    <reaction evidence="1">
        <text>Random endo-hydrolysis of N-acetyl-beta-D-glucosaminide (1-&gt;4)-beta-linkages in chitin and chitodextrins.</text>
        <dbReference type="EC" id="3.2.1.14"/>
    </reaction>
</comment>
<evidence type="ECO:0000256" key="8">
    <source>
        <dbReference type="RuleBase" id="RU000489"/>
    </source>
</evidence>
<dbReference type="EMBL" id="HE612860">
    <property type="protein sequence ID" value="CCE63265.1"/>
    <property type="molecule type" value="Genomic_DNA"/>
</dbReference>
<reference evidence="12 13" key="1">
    <citation type="journal article" date="2011" name="Proc. Natl. Acad. Sci. U.S.A.">
        <title>Evolutionary erosion of yeast sex chromosomes by mating-type switching accidents.</title>
        <authorList>
            <person name="Gordon J.L."/>
            <person name="Armisen D."/>
            <person name="Proux-Wera E."/>
            <person name="Oheigeartaigh S.S."/>
            <person name="Byrne K.P."/>
            <person name="Wolfe K.H."/>
        </authorList>
    </citation>
    <scope>NUCLEOTIDE SEQUENCE [LARGE SCALE GENOMIC DNA]</scope>
    <source>
        <strain evidence="13">ATCC 24235 / CBS 4417 / NBRC 1672 / NRRL Y-8282 / UCD 70-5</strain>
    </source>
</reference>
<keyword evidence="13" id="KW-1185">Reference proteome</keyword>
<dbReference type="SUPFAM" id="SSF51445">
    <property type="entry name" value="(Trans)glycosidases"/>
    <property type="match status" value="1"/>
</dbReference>
<dbReference type="PANTHER" id="PTHR11177">
    <property type="entry name" value="CHITINASE"/>
    <property type="match status" value="1"/>
</dbReference>
<dbReference type="AlphaFoldDB" id="G8BTN7"/>
<feature type="domain" description="GH18" evidence="11">
    <location>
        <begin position="78"/>
        <end position="497"/>
    </location>
</feature>
<dbReference type="Pfam" id="PF00704">
    <property type="entry name" value="Glyco_hydro_18"/>
    <property type="match status" value="1"/>
</dbReference>
<keyword evidence="10" id="KW-0812">Transmembrane</keyword>
<dbReference type="KEGG" id="tpf:TPHA_0E01720"/>
<dbReference type="InterPro" id="IPR001223">
    <property type="entry name" value="Glyco_hydro18_cat"/>
</dbReference>
<dbReference type="GO" id="GO:0005576">
    <property type="term" value="C:extracellular region"/>
    <property type="evidence" value="ECO:0007669"/>
    <property type="project" value="TreeGrafter"/>
</dbReference>
<keyword evidence="7" id="KW-0624">Polysaccharide degradation</keyword>
<dbReference type="OrthoDB" id="76388at2759"/>
<evidence type="ECO:0000256" key="1">
    <source>
        <dbReference type="ARBA" id="ARBA00000822"/>
    </source>
</evidence>
<evidence type="ECO:0000256" key="6">
    <source>
        <dbReference type="ARBA" id="ARBA00023295"/>
    </source>
</evidence>
<evidence type="ECO:0000256" key="2">
    <source>
        <dbReference type="ARBA" id="ARBA00012729"/>
    </source>
</evidence>
<keyword evidence="5" id="KW-0119">Carbohydrate metabolism</keyword>
<dbReference type="PROSITE" id="PS51910">
    <property type="entry name" value="GH18_2"/>
    <property type="match status" value="1"/>
</dbReference>
<evidence type="ECO:0000256" key="10">
    <source>
        <dbReference type="SAM" id="Phobius"/>
    </source>
</evidence>
<dbReference type="GO" id="GO:0008061">
    <property type="term" value="F:chitin binding"/>
    <property type="evidence" value="ECO:0007669"/>
    <property type="project" value="InterPro"/>
</dbReference>
<dbReference type="SUPFAM" id="SSF54556">
    <property type="entry name" value="Chitinase insertion domain"/>
    <property type="match status" value="1"/>
</dbReference>
<keyword evidence="10" id="KW-0472">Membrane</keyword>
<name>G8BTN7_TETPH</name>
<dbReference type="InterPro" id="IPR029070">
    <property type="entry name" value="Chitinase_insertion_sf"/>
</dbReference>
<gene>
    <name evidence="12" type="primary">TPHA0E01720</name>
    <name evidence="12" type="ordered locus">TPHA_0E01720</name>
</gene>
<dbReference type="InterPro" id="IPR011583">
    <property type="entry name" value="Chitinase_II/V-like_cat"/>
</dbReference>
<evidence type="ECO:0000256" key="5">
    <source>
        <dbReference type="ARBA" id="ARBA00023277"/>
    </source>
</evidence>
<dbReference type="GO" id="GO:0035885">
    <property type="term" value="F:exochitinase activity"/>
    <property type="evidence" value="ECO:0007669"/>
    <property type="project" value="EnsemblFungi"/>
</dbReference>
<dbReference type="InterPro" id="IPR017853">
    <property type="entry name" value="GH"/>
</dbReference>
<feature type="transmembrane region" description="Helical" evidence="10">
    <location>
        <begin position="6"/>
        <end position="30"/>
    </location>
</feature>
<dbReference type="Gene3D" id="3.20.20.80">
    <property type="entry name" value="Glycosidases"/>
    <property type="match status" value="1"/>
</dbReference>
<dbReference type="Proteomes" id="UP000005666">
    <property type="component" value="Chromosome 5"/>
</dbReference>
<dbReference type="STRING" id="1071381.G8BTN7"/>
<dbReference type="SMART" id="SM00636">
    <property type="entry name" value="Glyco_18"/>
    <property type="match status" value="1"/>
</dbReference>
<organism evidence="12 13">
    <name type="scientific">Tetrapisispora phaffii (strain ATCC 24235 / CBS 4417 / NBRC 1672 / NRRL Y-8282 / UCD 70-5)</name>
    <name type="common">Yeast</name>
    <name type="synonym">Fabospora phaffii</name>
    <dbReference type="NCBI Taxonomy" id="1071381"/>
    <lineage>
        <taxon>Eukaryota</taxon>
        <taxon>Fungi</taxon>
        <taxon>Dikarya</taxon>
        <taxon>Ascomycota</taxon>
        <taxon>Saccharomycotina</taxon>
        <taxon>Saccharomycetes</taxon>
        <taxon>Saccharomycetales</taxon>
        <taxon>Saccharomycetaceae</taxon>
        <taxon>Tetrapisispora</taxon>
    </lineage>
</organism>
<sequence>MVNPNIYIFSSCIFIAAVTFGFEMVLYNIYKKYTDQLQRFDAKPGNISSELNQHDREYDPIMKPENSEQNNGTENSLYSMGVYYSNWSPYSPRLFFPHDIDTSRVSHVYYSFLLVDGDEGTIKSSDTWSDFQIDMYKPLYLSLGQVDNDFDSVPISMKKELLPMGCIGEFFYLRNTRIPIHGPKSTDFKVFMSVGGWSNREAFPKMVRDPQKVDKFINSCIDTMFMYGFDGIDLDWEFPEDDGFEPMMYLDIIKRLKMKMLELEATIYKDAISHNTSYPHFELSIAAPAFDEKLRILPVQQMDKFVDKWNMMTYDYSGEWSDVTGYHSNLFSPPDVSGSVMKRSQSNSNETLCGDNAVKYMKDNLKISSRKIILGMAAYGRGFSGVSKSKTNGKLTGKKFNGVSGSSPDEPGVWLYNKLPIKGSKEEFDKESVSAYCYDPKSKIFVAYDNSQSMVIKSKYVRDNNLGGGFLWEACGEKLNNPKLSLINSFTFDMNNIDKQKSMFSNRKVLEYYLMKYGKQGFLSGYILSVLNRMNET</sequence>
<dbReference type="GO" id="GO:0008843">
    <property type="term" value="F:endochitinase activity"/>
    <property type="evidence" value="ECO:0007669"/>
    <property type="project" value="UniProtKB-EC"/>
</dbReference>
<dbReference type="PANTHER" id="PTHR11177:SF317">
    <property type="entry name" value="CHITINASE 12-RELATED"/>
    <property type="match status" value="1"/>
</dbReference>
<dbReference type="GO" id="GO:0006032">
    <property type="term" value="P:chitin catabolic process"/>
    <property type="evidence" value="ECO:0007669"/>
    <property type="project" value="UniProtKB-KW"/>
</dbReference>
<dbReference type="eggNOG" id="KOG2806">
    <property type="taxonomic scope" value="Eukaryota"/>
</dbReference>
<dbReference type="RefSeq" id="XP_003685699.1">
    <property type="nucleotide sequence ID" value="XM_003685651.1"/>
</dbReference>
<dbReference type="HOGENOM" id="CLU_002833_1_2_1"/>
<dbReference type="PROSITE" id="PS01095">
    <property type="entry name" value="GH18_1"/>
    <property type="match status" value="1"/>
</dbReference>
<dbReference type="EC" id="3.2.1.14" evidence="2"/>
<dbReference type="InterPro" id="IPR050314">
    <property type="entry name" value="Glycosyl_Hydrlase_18"/>
</dbReference>
<dbReference type="Gene3D" id="3.10.50.10">
    <property type="match status" value="1"/>
</dbReference>
<dbReference type="GO" id="GO:0000272">
    <property type="term" value="P:polysaccharide catabolic process"/>
    <property type="evidence" value="ECO:0007669"/>
    <property type="project" value="UniProtKB-KW"/>
</dbReference>
<keyword evidence="10" id="KW-1133">Transmembrane helix</keyword>
<keyword evidence="6 8" id="KW-0326">Glycosidase</keyword>
<evidence type="ECO:0000256" key="7">
    <source>
        <dbReference type="ARBA" id="ARBA00023326"/>
    </source>
</evidence>
<proteinExistence type="inferred from homology"/>